<gene>
    <name evidence="5" type="ORF">TRIUR3_16492</name>
</gene>
<dbReference type="PANTHER" id="PTHR35163:SF8">
    <property type="entry name" value="GENOME ASSEMBLY, CHROMOSOME: II"/>
    <property type="match status" value="1"/>
</dbReference>
<evidence type="ECO:0000256" key="2">
    <source>
        <dbReference type="SAM" id="Coils"/>
    </source>
</evidence>
<organism evidence="5">
    <name type="scientific">Triticum urartu</name>
    <name type="common">Red wild einkorn</name>
    <name type="synonym">Crithodium urartu</name>
    <dbReference type="NCBI Taxonomy" id="4572"/>
    <lineage>
        <taxon>Eukaryota</taxon>
        <taxon>Viridiplantae</taxon>
        <taxon>Streptophyta</taxon>
        <taxon>Embryophyta</taxon>
        <taxon>Tracheophyta</taxon>
        <taxon>Spermatophyta</taxon>
        <taxon>Magnoliopsida</taxon>
        <taxon>Liliopsida</taxon>
        <taxon>Poales</taxon>
        <taxon>Poaceae</taxon>
        <taxon>BOP clade</taxon>
        <taxon>Pooideae</taxon>
        <taxon>Triticodae</taxon>
        <taxon>Triticeae</taxon>
        <taxon>Triticinae</taxon>
        <taxon>Triticum</taxon>
    </lineage>
</organism>
<dbReference type="OMA" id="TIEDMDW"/>
<dbReference type="EMBL" id="KD030408">
    <property type="protein sequence ID" value="EMS66573.1"/>
    <property type="molecule type" value="Genomic_DNA"/>
</dbReference>
<feature type="coiled-coil region" evidence="2">
    <location>
        <begin position="148"/>
        <end position="175"/>
    </location>
</feature>
<dbReference type="InterPro" id="IPR010666">
    <property type="entry name" value="Znf_GRF"/>
</dbReference>
<evidence type="ECO:0000256" key="3">
    <source>
        <dbReference type="SAM" id="MobiDB-lite"/>
    </source>
</evidence>
<dbReference type="Pfam" id="PF06839">
    <property type="entry name" value="Zn_ribbon_GRF"/>
    <property type="match status" value="1"/>
</dbReference>
<dbReference type="PANTHER" id="PTHR35163">
    <property type="entry name" value="OS02G0467300 PROTEIN"/>
    <property type="match status" value="1"/>
</dbReference>
<keyword evidence="1" id="KW-0863">Zinc-finger</keyword>
<reference evidence="5" key="1">
    <citation type="journal article" date="2013" name="Nature">
        <title>Draft genome of the wheat A-genome progenitor Triticum urartu.</title>
        <authorList>
            <person name="Ling H.Q."/>
            <person name="Zhao S."/>
            <person name="Liu D."/>
            <person name="Wang J."/>
            <person name="Sun H."/>
            <person name="Zhang C."/>
            <person name="Fan H."/>
            <person name="Li D."/>
            <person name="Dong L."/>
            <person name="Tao Y."/>
            <person name="Gao C."/>
            <person name="Wu H."/>
            <person name="Li Y."/>
            <person name="Cui Y."/>
            <person name="Guo X."/>
            <person name="Zheng S."/>
            <person name="Wang B."/>
            <person name="Yu K."/>
            <person name="Liang Q."/>
            <person name="Yang W."/>
            <person name="Lou X."/>
            <person name="Chen J."/>
            <person name="Feng M."/>
            <person name="Jian J."/>
            <person name="Zhang X."/>
            <person name="Luo G."/>
            <person name="Jiang Y."/>
            <person name="Liu J."/>
            <person name="Wang Z."/>
            <person name="Sha Y."/>
            <person name="Zhang B."/>
            <person name="Wu H."/>
            <person name="Tang D."/>
            <person name="Shen Q."/>
            <person name="Xue P."/>
            <person name="Zou S."/>
            <person name="Wang X."/>
            <person name="Liu X."/>
            <person name="Wang F."/>
            <person name="Yang Y."/>
            <person name="An X."/>
            <person name="Dong Z."/>
            <person name="Zhang K."/>
            <person name="Zhang X."/>
            <person name="Luo M.C."/>
            <person name="Dvorak J."/>
            <person name="Tong Y."/>
            <person name="Wang J."/>
            <person name="Yang H."/>
            <person name="Li Z."/>
            <person name="Wang D."/>
            <person name="Zhang A."/>
            <person name="Wang J."/>
        </authorList>
    </citation>
    <scope>NUCLEOTIDE SEQUENCE</scope>
</reference>
<feature type="coiled-coil region" evidence="2">
    <location>
        <begin position="212"/>
        <end position="246"/>
    </location>
</feature>
<dbReference type="PROSITE" id="PS51999">
    <property type="entry name" value="ZF_GRF"/>
    <property type="match status" value="1"/>
</dbReference>
<feature type="compositionally biased region" description="Polar residues" evidence="3">
    <location>
        <begin position="39"/>
        <end position="49"/>
    </location>
</feature>
<accession>M7ZTR5</accession>
<keyword evidence="1" id="KW-0862">Zinc</keyword>
<evidence type="ECO:0000259" key="4">
    <source>
        <dbReference type="PROSITE" id="PS51999"/>
    </source>
</evidence>
<evidence type="ECO:0000313" key="5">
    <source>
        <dbReference type="EMBL" id="EMS66573.1"/>
    </source>
</evidence>
<keyword evidence="2" id="KW-0175">Coiled coil</keyword>
<sequence length="270" mass="30965">MGRTRAFLPHASIMLEASEATVCFPAVRDASGNRHSGPRSRSPSDSVSQLAHEVDEEPYRPATIEDRDWSGIDATGKHLCKHGNAPERLVVFDGLNTGRRFYGCAKKEGNNCGVVEWVDNEWPYALKNSLTKLWDLYKEAKAGIIRDNLANEEKISKLEAEIKMVQEKYNQHIQLTKDFCESVQKSVHKENYRKIMMDVDEENIPLDAADKMINLEKENFDLKKKVEVAEEVAAELKKEKKKLEYNLHDLWKVGEENKMKLKMMKAILEE</sequence>
<dbReference type="GO" id="GO:0008270">
    <property type="term" value="F:zinc ion binding"/>
    <property type="evidence" value="ECO:0007669"/>
    <property type="project" value="UniProtKB-KW"/>
</dbReference>
<protein>
    <recommendedName>
        <fullName evidence="4">GRF-type domain-containing protein</fullName>
    </recommendedName>
</protein>
<keyword evidence="1" id="KW-0479">Metal-binding</keyword>
<evidence type="ECO:0000256" key="1">
    <source>
        <dbReference type="PROSITE-ProRule" id="PRU01343"/>
    </source>
</evidence>
<name>M7ZTR5_TRIUA</name>
<feature type="region of interest" description="Disordered" evidence="3">
    <location>
        <begin position="30"/>
        <end position="61"/>
    </location>
</feature>
<proteinExistence type="predicted"/>
<feature type="domain" description="GRF-type" evidence="4">
    <location>
        <begin position="80"/>
        <end position="121"/>
    </location>
</feature>
<dbReference type="AlphaFoldDB" id="M7ZTR5"/>